<dbReference type="SUPFAM" id="SSF55073">
    <property type="entry name" value="Nucleotide cyclase"/>
    <property type="match status" value="2"/>
</dbReference>
<dbReference type="RefSeq" id="WP_183062085.1">
    <property type="nucleotide sequence ID" value="NZ_RBWV01000017.1"/>
</dbReference>
<dbReference type="InterPro" id="IPR041664">
    <property type="entry name" value="AAA_16"/>
</dbReference>
<evidence type="ECO:0000313" key="4">
    <source>
        <dbReference type="EMBL" id="RKS68005.1"/>
    </source>
</evidence>
<dbReference type="Gene3D" id="1.25.40.10">
    <property type="entry name" value="Tetratricopeptide repeat domain"/>
    <property type="match status" value="2"/>
</dbReference>
<dbReference type="SMART" id="SM00028">
    <property type="entry name" value="TPR"/>
    <property type="match status" value="7"/>
</dbReference>
<dbReference type="Gene3D" id="3.30.70.1230">
    <property type="entry name" value="Nucleotide cyclase"/>
    <property type="match status" value="2"/>
</dbReference>
<dbReference type="Pfam" id="PF13191">
    <property type="entry name" value="AAA_16"/>
    <property type="match status" value="1"/>
</dbReference>
<comment type="caution">
    <text evidence="4">The sequence shown here is derived from an EMBL/GenBank/DDBJ whole genome shotgun (WGS) entry which is preliminary data.</text>
</comment>
<dbReference type="AlphaFoldDB" id="A0A420XKG5"/>
<name>A0A420XKG5_9ACTN</name>
<feature type="domain" description="Guanylate cyclase" evidence="3">
    <location>
        <begin position="37"/>
        <end position="152"/>
    </location>
</feature>
<dbReference type="InParanoid" id="A0A420XKG5"/>
<evidence type="ECO:0000259" key="3">
    <source>
        <dbReference type="PROSITE" id="PS50125"/>
    </source>
</evidence>
<dbReference type="PROSITE" id="PS50125">
    <property type="entry name" value="GUANYLATE_CYCLASE_2"/>
    <property type="match status" value="2"/>
</dbReference>
<dbReference type="GO" id="GO:0035556">
    <property type="term" value="P:intracellular signal transduction"/>
    <property type="evidence" value="ECO:0007669"/>
    <property type="project" value="InterPro"/>
</dbReference>
<dbReference type="InterPro" id="IPR011990">
    <property type="entry name" value="TPR-like_helical_dom_sf"/>
</dbReference>
<dbReference type="SMART" id="SM00044">
    <property type="entry name" value="CYCc"/>
    <property type="match status" value="1"/>
</dbReference>
<keyword evidence="5" id="KW-1185">Reference proteome</keyword>
<dbReference type="EMBL" id="RBWV01000017">
    <property type="protein sequence ID" value="RKS68005.1"/>
    <property type="molecule type" value="Genomic_DNA"/>
</dbReference>
<accession>A0A420XKG5</accession>
<protein>
    <submittedName>
        <fullName evidence="4">Adenylate/guanylate cyclase family protein</fullName>
    </submittedName>
</protein>
<dbReference type="Proteomes" id="UP000281955">
    <property type="component" value="Unassembled WGS sequence"/>
</dbReference>
<dbReference type="Pfam" id="PF13424">
    <property type="entry name" value="TPR_12"/>
    <property type="match status" value="2"/>
</dbReference>
<dbReference type="GO" id="GO:0005737">
    <property type="term" value="C:cytoplasm"/>
    <property type="evidence" value="ECO:0007669"/>
    <property type="project" value="TreeGrafter"/>
</dbReference>
<dbReference type="PANTHER" id="PTHR16305:SF28">
    <property type="entry name" value="GUANYLATE CYCLASE DOMAIN-CONTAINING PROTEIN"/>
    <property type="match status" value="1"/>
</dbReference>
<dbReference type="GO" id="GO:0005524">
    <property type="term" value="F:ATP binding"/>
    <property type="evidence" value="ECO:0007669"/>
    <property type="project" value="UniProtKB-KW"/>
</dbReference>
<organism evidence="4 5">
    <name type="scientific">Motilibacter peucedani</name>
    <dbReference type="NCBI Taxonomy" id="598650"/>
    <lineage>
        <taxon>Bacteria</taxon>
        <taxon>Bacillati</taxon>
        <taxon>Actinomycetota</taxon>
        <taxon>Actinomycetes</taxon>
        <taxon>Motilibacterales</taxon>
        <taxon>Motilibacteraceae</taxon>
        <taxon>Motilibacter</taxon>
    </lineage>
</organism>
<dbReference type="Pfam" id="PF00211">
    <property type="entry name" value="Guanylate_cyc"/>
    <property type="match status" value="1"/>
</dbReference>
<evidence type="ECO:0000256" key="1">
    <source>
        <dbReference type="ARBA" id="ARBA00022741"/>
    </source>
</evidence>
<dbReference type="GO" id="GO:0004016">
    <property type="term" value="F:adenylate cyclase activity"/>
    <property type="evidence" value="ECO:0007669"/>
    <property type="project" value="UniProtKB-ARBA"/>
</dbReference>
<dbReference type="GO" id="GO:0009190">
    <property type="term" value="P:cyclic nucleotide biosynthetic process"/>
    <property type="evidence" value="ECO:0007669"/>
    <property type="project" value="InterPro"/>
</dbReference>
<dbReference type="CDD" id="cd07302">
    <property type="entry name" value="CHD"/>
    <property type="match status" value="2"/>
</dbReference>
<dbReference type="PANTHER" id="PTHR16305">
    <property type="entry name" value="TESTICULAR SOLUBLE ADENYLYL CYCLASE"/>
    <property type="match status" value="1"/>
</dbReference>
<proteinExistence type="predicted"/>
<keyword evidence="1" id="KW-0547">Nucleotide-binding</keyword>
<keyword evidence="2" id="KW-0067">ATP-binding</keyword>
<evidence type="ECO:0000313" key="5">
    <source>
        <dbReference type="Proteomes" id="UP000281955"/>
    </source>
</evidence>
<dbReference type="InterPro" id="IPR019734">
    <property type="entry name" value="TPR_rpt"/>
</dbReference>
<reference evidence="4 5" key="1">
    <citation type="submission" date="2018-10" db="EMBL/GenBank/DDBJ databases">
        <title>Genomic Encyclopedia of Archaeal and Bacterial Type Strains, Phase II (KMG-II): from individual species to whole genera.</title>
        <authorList>
            <person name="Goeker M."/>
        </authorList>
    </citation>
    <scope>NUCLEOTIDE SEQUENCE [LARGE SCALE GENOMIC DNA]</scope>
    <source>
        <strain evidence="4 5">RP-AC37</strain>
    </source>
</reference>
<dbReference type="InterPro" id="IPR001054">
    <property type="entry name" value="A/G_cyclase"/>
</dbReference>
<feature type="domain" description="Guanylate cyclase" evidence="3">
    <location>
        <begin position="302"/>
        <end position="376"/>
    </location>
</feature>
<evidence type="ECO:0000256" key="2">
    <source>
        <dbReference type="ARBA" id="ARBA00022840"/>
    </source>
</evidence>
<sequence>MDHADLLPADNVQAYIPGDRRRALADGAALPERVRGAALFADISGFTPLTETLAAELGPARGAEEVTAALEQVFDALLGVLDAHGGEAIYFSGDAVTCWLDGDDGTRATACGLAMQDAIERVGERTTPGGRSVRLRLKVAVAVGAAHRFVVGDPGIQLIDVLAGRVVDALAVAEGAALPGQVVLDPGAVRSVGSAVELDGAVALRTRHRVRLPEQRPSPPRLPERDVRSWVLPSVYERLTAGRGEFLADLRPAVPVFVRFGGLDFDDDPGAPAALDALVTRAQRIVHANGGNVLQLTIGDKGAYLYAVFGAPVAHEDDAARACASALELLATDPDGERGLAVGLSTGRLRSGTYGSAERRTFCCLGDAVNLAARLMTAAPGGTVWVSDELRRAAGEGFVWEELAPVAVKGKAQPVAAWRLLDRLAAPPPRARRYAGPMLGRSVELAALVEAAELAASGSGQVVQLVGEAGLGKSRLLAALSDALAAREVPVHEGVAPAFGADGGYGGWRPALRSALGLSATADATVVEARARELLLAADPTLLPRLPLVGAVLGVEIAHTALTASFDAKLRKTSLEALVVQYLLARPQDSLLVLVLEDAQWLDSLSLDLLATVARAAARLPLLLVVSGRPAPGPDAALPSAEHVRRLELRELDEPTALRLARLRVEDLTGHPADEVAPDVLRSVVSRASGNPFHVEELLAHLVDRGVDLRSAASGTLELPSSLQRLVLTRIDDLAEHPRRTVKVASVVGRRFGTDVLAGAYPELGGDDDVRGSLADPSLATLVLPEPEPGRYAFRHAMTEEVAYASLPFATRRVLHDRIGGWIERTSGDAALDLLAHHFGRGSDAARKRDYLVRAGEAAQARYANDAAVAYYRQALEVVLDDDRPSLLERLGKVLELRGQWAEARETYLEAWEGCTAQGDRAGAVRVLLDLAEVARKQGRFPEAAERLAEARERELDEAELAAVLHLEGTLASQQGRYAEARTAYRRSLEVRDRLGDRAAVGALLSNLAVVAEQEGDLDQAWELGSQALAVREEVGDPWAVCVSRNNLGMVALLRHDYEQATEHVEESMRLAAQVGDLWVVAVGEHNLGNALLGLDEPGEAAWHYRAALQAYLDHDDSWSLALLVEDVVALAAREGAAEDALTLLGAADALRDELGAERPPATERLLADAMAGALQLPGADGLVEAGRALDRTGLVSLVRRIAQ</sequence>
<dbReference type="SUPFAM" id="SSF48452">
    <property type="entry name" value="TPR-like"/>
    <property type="match status" value="2"/>
</dbReference>
<dbReference type="InterPro" id="IPR027417">
    <property type="entry name" value="P-loop_NTPase"/>
</dbReference>
<dbReference type="SUPFAM" id="SSF52540">
    <property type="entry name" value="P-loop containing nucleoside triphosphate hydrolases"/>
    <property type="match status" value="1"/>
</dbReference>
<dbReference type="InterPro" id="IPR029787">
    <property type="entry name" value="Nucleotide_cyclase"/>
</dbReference>
<gene>
    <name evidence="4" type="ORF">CLV35_3912</name>
</gene>